<gene>
    <name evidence="2" type="ordered locus">Dalk_3387</name>
</gene>
<dbReference type="PIRSF" id="PIRSF000429">
    <property type="entry name" value="Ac-CoA_Ac_transf"/>
    <property type="match status" value="1"/>
</dbReference>
<sequence length="395" mass="41769">MSNIKGKAAIVGIGEIPTGRHADKAAIHFAVEPAREAIADSGIHKDEIDFVMPTGAVFNSQFNNDLVTCRLVEELGLKNVKTNAQVFAGGASGSCLVKTAASLIAAGIAKNVLCVHADKLGTGLAGGQAGIDLFSTAGISGEWEAPFGQHYSTIAALSMTRYMHETGCTPEEMAAVCVSNRKWAELNPNAFFRKPVTIEEILASKMLSWPLNAKMSNMLFDGGSAFVMTSAERAKDLPNTPAYLLGEGSRVTHFVHSQEKDITRFGWADAGRDAFAEAGLTPQDIDVAEIYDSYPIYELITFEELGFAPRGEGGKMFASGATWPGGKMPTTTNGGMLSQGHTGAGGGVALVVEAARQIMHKAGDRQVPNARFAVETGTGGTYMDSQVTIFGNEIP</sequence>
<dbReference type="HOGENOM" id="CLU_035425_2_1_7"/>
<proteinExistence type="predicted"/>
<feature type="domain" description="Thiolase C-terminal" evidence="1">
    <location>
        <begin position="248"/>
        <end position="392"/>
    </location>
</feature>
<dbReference type="GO" id="GO:0003988">
    <property type="term" value="F:acetyl-CoA C-acyltransferase activity"/>
    <property type="evidence" value="ECO:0007669"/>
    <property type="project" value="UniProtKB-ARBA"/>
</dbReference>
<dbReference type="InterPro" id="IPR002155">
    <property type="entry name" value="Thiolase"/>
</dbReference>
<evidence type="ECO:0000259" key="1">
    <source>
        <dbReference type="Pfam" id="PF22691"/>
    </source>
</evidence>
<dbReference type="AlphaFoldDB" id="B8FLD0"/>
<dbReference type="KEGG" id="dal:Dalk_3387"/>
<dbReference type="eggNOG" id="COG0183">
    <property type="taxonomic scope" value="Bacteria"/>
</dbReference>
<dbReference type="EMBL" id="CP001322">
    <property type="protein sequence ID" value="ACL05076.1"/>
    <property type="molecule type" value="Genomic_DNA"/>
</dbReference>
<name>B8FLD0_DESAL</name>
<reference evidence="2 3" key="1">
    <citation type="journal article" date="2012" name="Environ. Microbiol.">
        <title>The genome sequence of Desulfatibacillum alkenivorans AK-01: a blueprint for anaerobic alkane oxidation.</title>
        <authorList>
            <person name="Callaghan A.V."/>
            <person name="Morris B.E."/>
            <person name="Pereira I.A."/>
            <person name="McInerney M.J."/>
            <person name="Austin R.N."/>
            <person name="Groves J.T."/>
            <person name="Kukor J.J."/>
            <person name="Suflita J.M."/>
            <person name="Young L.Y."/>
            <person name="Zylstra G.J."/>
            <person name="Wawrik B."/>
        </authorList>
    </citation>
    <scope>NUCLEOTIDE SEQUENCE [LARGE SCALE GENOMIC DNA]</scope>
    <source>
        <strain evidence="2 3">AK-01</strain>
    </source>
</reference>
<dbReference type="Pfam" id="PF22691">
    <property type="entry name" value="Thiolase_C_1"/>
    <property type="match status" value="1"/>
</dbReference>
<dbReference type="CDD" id="cd00829">
    <property type="entry name" value="SCP-x_thiolase"/>
    <property type="match status" value="1"/>
</dbReference>
<dbReference type="Proteomes" id="UP000000739">
    <property type="component" value="Chromosome"/>
</dbReference>
<keyword evidence="3" id="KW-1185">Reference proteome</keyword>
<dbReference type="RefSeq" id="WP_015948133.1">
    <property type="nucleotide sequence ID" value="NC_011768.1"/>
</dbReference>
<evidence type="ECO:0000313" key="2">
    <source>
        <dbReference type="EMBL" id="ACL05076.1"/>
    </source>
</evidence>
<dbReference type="PANTHER" id="PTHR42870:SF1">
    <property type="entry name" value="NON-SPECIFIC LIPID-TRANSFER PROTEIN-LIKE 2"/>
    <property type="match status" value="1"/>
</dbReference>
<dbReference type="PANTHER" id="PTHR42870">
    <property type="entry name" value="ACETYL-COA C-ACETYLTRANSFERASE"/>
    <property type="match status" value="1"/>
</dbReference>
<organism evidence="2 3">
    <name type="scientific">Desulfatibacillum aliphaticivorans</name>
    <dbReference type="NCBI Taxonomy" id="218208"/>
    <lineage>
        <taxon>Bacteria</taxon>
        <taxon>Pseudomonadati</taxon>
        <taxon>Thermodesulfobacteriota</taxon>
        <taxon>Desulfobacteria</taxon>
        <taxon>Desulfobacterales</taxon>
        <taxon>Desulfatibacillaceae</taxon>
        <taxon>Desulfatibacillum</taxon>
    </lineage>
</organism>
<accession>B8FLD0</accession>
<dbReference type="Gene3D" id="3.40.47.10">
    <property type="match status" value="1"/>
</dbReference>
<dbReference type="InterPro" id="IPR055140">
    <property type="entry name" value="Thiolase_C_2"/>
</dbReference>
<protein>
    <submittedName>
        <fullName evidence="2">Acetyl-CoA acetyltransferase-like protein</fullName>
    </submittedName>
</protein>
<evidence type="ECO:0000313" key="3">
    <source>
        <dbReference type="Proteomes" id="UP000000739"/>
    </source>
</evidence>
<dbReference type="InterPro" id="IPR016039">
    <property type="entry name" value="Thiolase-like"/>
</dbReference>
<dbReference type="SUPFAM" id="SSF53901">
    <property type="entry name" value="Thiolase-like"/>
    <property type="match status" value="1"/>
</dbReference>